<evidence type="ECO:0000256" key="1">
    <source>
        <dbReference type="ARBA" id="ARBA00022737"/>
    </source>
</evidence>
<feature type="coiled-coil region" evidence="3">
    <location>
        <begin position="476"/>
        <end position="524"/>
    </location>
</feature>
<dbReference type="InterPro" id="IPR001715">
    <property type="entry name" value="CH_dom"/>
</dbReference>
<feature type="region of interest" description="Disordered" evidence="4">
    <location>
        <begin position="259"/>
        <end position="279"/>
    </location>
</feature>
<dbReference type="PANTHER" id="PTHR11915">
    <property type="entry name" value="SPECTRIN/FILAMIN RELATED CYTOSKELETAL PROTEIN"/>
    <property type="match status" value="1"/>
</dbReference>
<name>A0A9N9BNI3_FUNMO</name>
<dbReference type="Gene3D" id="1.10.418.10">
    <property type="entry name" value="Calponin-like domain"/>
    <property type="match status" value="2"/>
</dbReference>
<feature type="domain" description="Calponin-homology (CH)" evidence="5">
    <location>
        <begin position="43"/>
        <end position="167"/>
    </location>
</feature>
<organism evidence="6 7">
    <name type="scientific">Funneliformis mosseae</name>
    <name type="common">Endomycorrhizal fungus</name>
    <name type="synonym">Glomus mosseae</name>
    <dbReference type="NCBI Taxonomy" id="27381"/>
    <lineage>
        <taxon>Eukaryota</taxon>
        <taxon>Fungi</taxon>
        <taxon>Fungi incertae sedis</taxon>
        <taxon>Mucoromycota</taxon>
        <taxon>Glomeromycotina</taxon>
        <taxon>Glomeromycetes</taxon>
        <taxon>Glomerales</taxon>
        <taxon>Glomeraceae</taxon>
        <taxon>Funneliformis</taxon>
    </lineage>
</organism>
<evidence type="ECO:0000256" key="3">
    <source>
        <dbReference type="SAM" id="Coils"/>
    </source>
</evidence>
<proteinExistence type="predicted"/>
<evidence type="ECO:0000256" key="2">
    <source>
        <dbReference type="ARBA" id="ARBA00023203"/>
    </source>
</evidence>
<keyword evidence="1" id="KW-0677">Repeat</keyword>
<dbReference type="GO" id="GO:0003779">
    <property type="term" value="F:actin binding"/>
    <property type="evidence" value="ECO:0007669"/>
    <property type="project" value="UniProtKB-KW"/>
</dbReference>
<evidence type="ECO:0000313" key="6">
    <source>
        <dbReference type="EMBL" id="CAG8571838.1"/>
    </source>
</evidence>
<feature type="coiled-coil region" evidence="3">
    <location>
        <begin position="167"/>
        <end position="201"/>
    </location>
</feature>
<dbReference type="AlphaFoldDB" id="A0A9N9BNI3"/>
<gene>
    <name evidence="6" type="ORF">FMOSSE_LOCUS7494</name>
</gene>
<dbReference type="InterPro" id="IPR001589">
    <property type="entry name" value="Actinin_actin-bd_CS"/>
</dbReference>
<dbReference type="Pfam" id="PF00307">
    <property type="entry name" value="CH"/>
    <property type="match status" value="1"/>
</dbReference>
<dbReference type="EMBL" id="CAJVPP010001762">
    <property type="protein sequence ID" value="CAG8571838.1"/>
    <property type="molecule type" value="Genomic_DNA"/>
</dbReference>
<keyword evidence="3" id="KW-0175">Coiled coil</keyword>
<dbReference type="SMART" id="SM00033">
    <property type="entry name" value="CH"/>
    <property type="match status" value="1"/>
</dbReference>
<keyword evidence="2" id="KW-0009">Actin-binding</keyword>
<dbReference type="PROSITE" id="PS00019">
    <property type="entry name" value="ACTININ_1"/>
    <property type="match status" value="1"/>
</dbReference>
<dbReference type="PROSITE" id="PS50021">
    <property type="entry name" value="CH"/>
    <property type="match status" value="1"/>
</dbReference>
<comment type="caution">
    <text evidence="6">The sequence shown here is derived from an EMBL/GenBank/DDBJ whole genome shotgun (WGS) entry which is preliminary data.</text>
</comment>
<evidence type="ECO:0000256" key="4">
    <source>
        <dbReference type="SAM" id="MobiDB-lite"/>
    </source>
</evidence>
<dbReference type="InterPro" id="IPR036872">
    <property type="entry name" value="CH_dom_sf"/>
</dbReference>
<sequence length="612" mass="71296">MPQPSSPTKPKRRNSLREQWDTTTKVVNVKQKIHSNIADKYTELQKSTFTRWVNLQLRMIDINHMDNSSSEKKFPEIKAIDKDFRDGKKLIQLLEILYPNDSELPKLERGSTRHHQIANVSKVLKFLQKHLDEKGLTALAAIGAEDLVDGSVKLTLGLIWLMISKFIQTFSVQFEVTEEELEEVEERFKETMNNKKEYNKHDDIQKLLFNNDDENEIKSFEEFQQQFRSHFISVEEIFNEKVISPTIYEEEEIDTCNAQTSAEDNSPITSPSPPPSPLVPEIIISELPKKNLLNLSKSEKRLSLPIFQSTITNDNKSNDDQSSKRFTTLRLNSSPINSNTSNLLFWINMQLINYTTLLPSSNYPLEDFIGLNDGIVLAALIKCLNIEWEMGEIDLLNPEEIKIELCDTKDLSEEELCERELYKEFKAKERLSKCFSIIEKKLKVQQPKALISMLIEKDYNDKERLKRTGLAWSVYISEIFLTITKAKNKRKELKRRSRLLMSDIEENTEEKEEKTEKGKEKEKEIPKEHVIKFDYDVIYNHLPSSIDDNQKKNKKSRGCLPFFNAPDDDDDPFLPPWTPPAASLISMIWEWTLNWLLNNEEDDDEMDFFLGV</sequence>
<protein>
    <submittedName>
        <fullName evidence="6">13357_t:CDS:1</fullName>
    </submittedName>
</protein>
<evidence type="ECO:0000259" key="5">
    <source>
        <dbReference type="PROSITE" id="PS50021"/>
    </source>
</evidence>
<keyword evidence="7" id="KW-1185">Reference proteome</keyword>
<evidence type="ECO:0000313" key="7">
    <source>
        <dbReference type="Proteomes" id="UP000789375"/>
    </source>
</evidence>
<reference evidence="6" key="1">
    <citation type="submission" date="2021-06" db="EMBL/GenBank/DDBJ databases">
        <authorList>
            <person name="Kallberg Y."/>
            <person name="Tangrot J."/>
            <person name="Rosling A."/>
        </authorList>
    </citation>
    <scope>NUCLEOTIDE SEQUENCE</scope>
    <source>
        <strain evidence="6">87-6 pot B 2015</strain>
    </source>
</reference>
<dbReference type="Proteomes" id="UP000789375">
    <property type="component" value="Unassembled WGS sequence"/>
</dbReference>
<accession>A0A9N9BNI3</accession>
<dbReference type="SUPFAM" id="SSF47576">
    <property type="entry name" value="Calponin-homology domain, CH-domain"/>
    <property type="match status" value="1"/>
</dbReference>